<reference evidence="11" key="2">
    <citation type="submission" date="2022-10" db="EMBL/GenBank/DDBJ databases">
        <authorList>
            <consortium name="ENA_rothamsted_submissions"/>
            <consortium name="culmorum"/>
            <person name="King R."/>
        </authorList>
    </citation>
    <scope>NUCLEOTIDE SEQUENCE</scope>
</reference>
<keyword evidence="4" id="KW-0408">Iron</keyword>
<dbReference type="OrthoDB" id="1938621at2759"/>
<dbReference type="GO" id="GO:0120510">
    <property type="term" value="C:mitochondrial [4Fe-4S] assembly complex"/>
    <property type="evidence" value="ECO:0007669"/>
    <property type="project" value="UniProtKB-ARBA"/>
</dbReference>
<evidence type="ECO:0000256" key="8">
    <source>
        <dbReference type="ARBA" id="ARBA00077082"/>
    </source>
</evidence>
<dbReference type="GO" id="GO:0051537">
    <property type="term" value="F:2 iron, 2 sulfur cluster binding"/>
    <property type="evidence" value="ECO:0007669"/>
    <property type="project" value="TreeGrafter"/>
</dbReference>
<dbReference type="AlphaFoldDB" id="A0A9N9RX90"/>
<evidence type="ECO:0000256" key="7">
    <source>
        <dbReference type="ARBA" id="ARBA00073313"/>
    </source>
</evidence>
<gene>
    <name evidence="11" type="ORF">CHIRRI_LOCUS8398</name>
</gene>
<evidence type="ECO:0000256" key="2">
    <source>
        <dbReference type="ARBA" id="ARBA00006718"/>
    </source>
</evidence>
<dbReference type="PANTHER" id="PTHR43011">
    <property type="entry name" value="IRON-SULFUR CLUSTER ASSEMBLY 2 HOMOLOG, MITOCHONDRIAL"/>
    <property type="match status" value="1"/>
</dbReference>
<evidence type="ECO:0000256" key="6">
    <source>
        <dbReference type="ARBA" id="ARBA00057540"/>
    </source>
</evidence>
<organism evidence="11 12">
    <name type="scientific">Chironomus riparius</name>
    <dbReference type="NCBI Taxonomy" id="315576"/>
    <lineage>
        <taxon>Eukaryota</taxon>
        <taxon>Metazoa</taxon>
        <taxon>Ecdysozoa</taxon>
        <taxon>Arthropoda</taxon>
        <taxon>Hexapoda</taxon>
        <taxon>Insecta</taxon>
        <taxon>Pterygota</taxon>
        <taxon>Neoptera</taxon>
        <taxon>Endopterygota</taxon>
        <taxon>Diptera</taxon>
        <taxon>Nematocera</taxon>
        <taxon>Chironomoidea</taxon>
        <taxon>Chironomidae</taxon>
        <taxon>Chironominae</taxon>
        <taxon>Chironomus</taxon>
    </lineage>
</organism>
<accession>A0A9N9RX90</accession>
<evidence type="ECO:0000259" key="10">
    <source>
        <dbReference type="Pfam" id="PF01521"/>
    </source>
</evidence>
<evidence type="ECO:0000256" key="9">
    <source>
        <dbReference type="ARBA" id="ARBA00093471"/>
    </source>
</evidence>
<dbReference type="InterPro" id="IPR035903">
    <property type="entry name" value="HesB-like_dom_sf"/>
</dbReference>
<comment type="function">
    <text evidence="6">Involved in the maturation of mitochondrial 4Fe-4S proteins functioning late in the iron-sulfur cluster assembly pathway. May be involved in the binding of an intermediate of Fe/S cluster assembly.</text>
</comment>
<sequence>MANIVRHLLNTSRQNLFLFGRLSKYSSTAQQNELKHDLKLSDSCVKRLKEICQDGSFLRVIVEGGGCSGFQYKLDIDNNLNPDDLKFGPDDAKVVIDETSIEYISGSTVDFHTELIRSGFRIINNPKADGGCSCGASFNIKID</sequence>
<dbReference type="Pfam" id="PF01521">
    <property type="entry name" value="Fe-S_biosyn"/>
    <property type="match status" value="1"/>
</dbReference>
<feature type="domain" description="Core" evidence="10">
    <location>
        <begin position="38"/>
        <end position="135"/>
    </location>
</feature>
<dbReference type="GO" id="GO:0005506">
    <property type="term" value="F:iron ion binding"/>
    <property type="evidence" value="ECO:0007669"/>
    <property type="project" value="TreeGrafter"/>
</dbReference>
<evidence type="ECO:0000256" key="3">
    <source>
        <dbReference type="ARBA" id="ARBA00022723"/>
    </source>
</evidence>
<evidence type="ECO:0000256" key="4">
    <source>
        <dbReference type="ARBA" id="ARBA00023004"/>
    </source>
</evidence>
<keyword evidence="5" id="KW-0496">Mitochondrion</keyword>
<dbReference type="FunFam" id="2.60.300.12:FF:000006">
    <property type="entry name" value="Iron-sulfur cluster assembly 2 mitochondrial"/>
    <property type="match status" value="1"/>
</dbReference>
<keyword evidence="12" id="KW-1185">Reference proteome</keyword>
<reference evidence="11" key="1">
    <citation type="submission" date="2022-01" db="EMBL/GenBank/DDBJ databases">
        <authorList>
            <person name="King R."/>
        </authorList>
    </citation>
    <scope>NUCLEOTIDE SEQUENCE</scope>
</reference>
<dbReference type="SUPFAM" id="SSF89360">
    <property type="entry name" value="HesB-like domain"/>
    <property type="match status" value="1"/>
</dbReference>
<dbReference type="EMBL" id="OU895878">
    <property type="protein sequence ID" value="CAG9805526.1"/>
    <property type="molecule type" value="Genomic_DNA"/>
</dbReference>
<protein>
    <recommendedName>
        <fullName evidence="7">Iron-sulfur cluster assembly 2 homolog, mitochondrial</fullName>
    </recommendedName>
    <alternativeName>
        <fullName evidence="8">HESB-like domain-containing protein 1</fullName>
    </alternativeName>
</protein>
<dbReference type="NCBIfam" id="TIGR00049">
    <property type="entry name" value="iron-sulfur cluster assembly accessory protein"/>
    <property type="match status" value="1"/>
</dbReference>
<dbReference type="GO" id="GO:0016226">
    <property type="term" value="P:iron-sulfur cluster assembly"/>
    <property type="evidence" value="ECO:0007669"/>
    <property type="project" value="InterPro"/>
</dbReference>
<evidence type="ECO:0000313" key="11">
    <source>
        <dbReference type="EMBL" id="CAG9805526.1"/>
    </source>
</evidence>
<dbReference type="InterPro" id="IPR016092">
    <property type="entry name" value="ATAP"/>
</dbReference>
<comment type="subunit">
    <text evidence="9">Heterotetramer; forms a dimer of dimers with IBA57. Interacts with [2Fe-2S]-ISCA2 forming the heterodimer [2Fe- 2S]-ISCA2-IBA57 complex; [2Fe-2S] cluster binding is absolutely required to promote the complex formation.</text>
</comment>
<name>A0A9N9RX90_9DIPT</name>
<proteinExistence type="inferred from homology"/>
<evidence type="ECO:0000313" key="12">
    <source>
        <dbReference type="Proteomes" id="UP001153620"/>
    </source>
</evidence>
<dbReference type="InterPro" id="IPR000361">
    <property type="entry name" value="ATAP_core_dom"/>
</dbReference>
<keyword evidence="3" id="KW-0479">Metal-binding</keyword>
<dbReference type="PANTHER" id="PTHR43011:SF1">
    <property type="entry name" value="IRON-SULFUR CLUSTER ASSEMBLY 2 HOMOLOG, MITOCHONDRIAL"/>
    <property type="match status" value="1"/>
</dbReference>
<dbReference type="Gene3D" id="2.60.300.12">
    <property type="entry name" value="HesB-like domain"/>
    <property type="match status" value="1"/>
</dbReference>
<evidence type="ECO:0000256" key="1">
    <source>
        <dbReference type="ARBA" id="ARBA00004173"/>
    </source>
</evidence>
<dbReference type="Proteomes" id="UP001153620">
    <property type="component" value="Chromosome 2"/>
</dbReference>
<evidence type="ECO:0000256" key="5">
    <source>
        <dbReference type="ARBA" id="ARBA00023128"/>
    </source>
</evidence>
<dbReference type="GO" id="GO:0051539">
    <property type="term" value="F:4 iron, 4 sulfur cluster binding"/>
    <property type="evidence" value="ECO:0007669"/>
    <property type="project" value="TreeGrafter"/>
</dbReference>
<comment type="subcellular location">
    <subcellularLocation>
        <location evidence="1">Mitochondrion</location>
    </subcellularLocation>
</comment>
<comment type="similarity">
    <text evidence="2">Belongs to the HesB/IscA family.</text>
</comment>